<evidence type="ECO:0000256" key="15">
    <source>
        <dbReference type="SAM" id="MobiDB-lite"/>
    </source>
</evidence>
<evidence type="ECO:0000256" key="2">
    <source>
        <dbReference type="ARBA" id="ARBA00022515"/>
    </source>
</evidence>
<proteinExistence type="inferred from homology"/>
<keyword evidence="8 12" id="KW-0862">Zinc</keyword>
<dbReference type="NCBIfam" id="TIGR01391">
    <property type="entry name" value="dnaG"/>
    <property type="match status" value="1"/>
</dbReference>
<comment type="catalytic activity">
    <reaction evidence="12">
        <text>ssDNA + n NTP = ssDNA/pppN(pN)n-1 hybrid + (n-1) diphosphate.</text>
        <dbReference type="EC" id="2.7.7.101"/>
    </reaction>
</comment>
<dbReference type="InterPro" id="IPR006171">
    <property type="entry name" value="TOPRIM_dom"/>
</dbReference>
<comment type="subunit">
    <text evidence="12">Monomer. Interacts with DnaB.</text>
</comment>
<feature type="domain" description="Toprim" evidence="16">
    <location>
        <begin position="269"/>
        <end position="362"/>
    </location>
</feature>
<keyword evidence="10 12" id="KW-0238">DNA-binding</keyword>
<dbReference type="SMART" id="SM00493">
    <property type="entry name" value="TOPRIM"/>
    <property type="match status" value="1"/>
</dbReference>
<keyword evidence="6 12" id="KW-0479">Metal-binding</keyword>
<keyword evidence="3 12" id="KW-0808">Transferase</keyword>
<evidence type="ECO:0000256" key="14">
    <source>
        <dbReference type="PIRSR" id="PIRSR002811-1"/>
    </source>
</evidence>
<protein>
    <recommendedName>
        <fullName evidence="12 13">DNA primase</fullName>
        <ecNumber evidence="12">2.7.7.101</ecNumber>
    </recommendedName>
</protein>
<comment type="cofactor">
    <cofactor evidence="12 13 14">
        <name>Zn(2+)</name>
        <dbReference type="ChEBI" id="CHEBI:29105"/>
    </cofactor>
    <text evidence="12 13 14">Binds 1 zinc ion per monomer.</text>
</comment>
<evidence type="ECO:0000256" key="9">
    <source>
        <dbReference type="ARBA" id="ARBA00022842"/>
    </source>
</evidence>
<comment type="domain">
    <text evidence="12">Contains an N-terminal zinc-binding domain, a central core domain that contains the primase activity, and a C-terminal DnaB-binding domain.</text>
</comment>
<dbReference type="InterPro" id="IPR019475">
    <property type="entry name" value="DNA_primase_DnaB-bd"/>
</dbReference>
<dbReference type="GO" id="GO:1990077">
    <property type="term" value="C:primosome complex"/>
    <property type="evidence" value="ECO:0007669"/>
    <property type="project" value="UniProtKB-KW"/>
</dbReference>
<dbReference type="Proteomes" id="UP000219688">
    <property type="component" value="Unassembled WGS sequence"/>
</dbReference>
<dbReference type="InterPro" id="IPR006295">
    <property type="entry name" value="DNA_primase_DnaG"/>
</dbReference>
<dbReference type="GO" id="GO:0000428">
    <property type="term" value="C:DNA-directed RNA polymerase complex"/>
    <property type="evidence" value="ECO:0007669"/>
    <property type="project" value="UniProtKB-KW"/>
</dbReference>
<dbReference type="SMART" id="SM00400">
    <property type="entry name" value="ZnF_CHCC"/>
    <property type="match status" value="1"/>
</dbReference>
<evidence type="ECO:0000256" key="10">
    <source>
        <dbReference type="ARBA" id="ARBA00023125"/>
    </source>
</evidence>
<evidence type="ECO:0000256" key="1">
    <source>
        <dbReference type="ARBA" id="ARBA00022478"/>
    </source>
</evidence>
<reference evidence="18" key="1">
    <citation type="submission" date="2017-08" db="EMBL/GenBank/DDBJ databases">
        <authorList>
            <person name="Varghese N."/>
            <person name="Submissions S."/>
        </authorList>
    </citation>
    <scope>NUCLEOTIDE SEQUENCE [LARGE SCALE GENOMIC DNA]</scope>
    <source>
        <strain evidence="18">USBA17B2</strain>
    </source>
</reference>
<evidence type="ECO:0000256" key="3">
    <source>
        <dbReference type="ARBA" id="ARBA00022679"/>
    </source>
</evidence>
<evidence type="ECO:0000256" key="7">
    <source>
        <dbReference type="ARBA" id="ARBA00022771"/>
    </source>
</evidence>
<dbReference type="Pfam" id="PF08275">
    <property type="entry name" value="DNAG_N"/>
    <property type="match status" value="1"/>
</dbReference>
<keyword evidence="1 12" id="KW-0240">DNA-directed RNA polymerase</keyword>
<evidence type="ECO:0000256" key="8">
    <source>
        <dbReference type="ARBA" id="ARBA00022833"/>
    </source>
</evidence>
<comment type="function">
    <text evidence="12 13">RNA polymerase that catalyzes the synthesis of short RNA molecules used as primers for DNA polymerase during DNA replication.</text>
</comment>
<accession>A0A285VNY6</accession>
<gene>
    <name evidence="12" type="primary">dnaG</name>
    <name evidence="17" type="ORF">SAMN05421879_10465</name>
</gene>
<evidence type="ECO:0000256" key="4">
    <source>
        <dbReference type="ARBA" id="ARBA00022695"/>
    </source>
</evidence>
<keyword evidence="11 12" id="KW-0804">Transcription</keyword>
<dbReference type="RefSeq" id="WP_097187717.1">
    <property type="nucleotide sequence ID" value="NZ_OBQK01000004.1"/>
</dbReference>
<dbReference type="PIRSF" id="PIRSF002811">
    <property type="entry name" value="DnaG"/>
    <property type="match status" value="1"/>
</dbReference>
<dbReference type="PANTHER" id="PTHR30313">
    <property type="entry name" value="DNA PRIMASE"/>
    <property type="match status" value="1"/>
</dbReference>
<dbReference type="Gene3D" id="3.90.980.10">
    <property type="entry name" value="DNA primase, catalytic core, N-terminal domain"/>
    <property type="match status" value="1"/>
</dbReference>
<dbReference type="GO" id="GO:0005737">
    <property type="term" value="C:cytoplasm"/>
    <property type="evidence" value="ECO:0007669"/>
    <property type="project" value="TreeGrafter"/>
</dbReference>
<dbReference type="InterPro" id="IPR002694">
    <property type="entry name" value="Znf_CHC2"/>
</dbReference>
<dbReference type="PROSITE" id="PS50880">
    <property type="entry name" value="TOPRIM"/>
    <property type="match status" value="1"/>
</dbReference>
<dbReference type="InterPro" id="IPR050219">
    <property type="entry name" value="DnaG_primase"/>
</dbReference>
<dbReference type="Pfam" id="PF01807">
    <property type="entry name" value="Zn_ribbon_DnaG"/>
    <property type="match status" value="1"/>
</dbReference>
<evidence type="ECO:0000256" key="12">
    <source>
        <dbReference type="HAMAP-Rule" id="MF_00974"/>
    </source>
</evidence>
<evidence type="ECO:0000256" key="6">
    <source>
        <dbReference type="ARBA" id="ARBA00022723"/>
    </source>
</evidence>
<dbReference type="InterPro" id="IPR036977">
    <property type="entry name" value="DNA_primase_Znf_CHC2"/>
</dbReference>
<dbReference type="GO" id="GO:0003677">
    <property type="term" value="F:DNA binding"/>
    <property type="evidence" value="ECO:0007669"/>
    <property type="project" value="UniProtKB-KW"/>
</dbReference>
<organism evidence="17 18">
    <name type="scientific">Ornithinimicrobium cerasi</name>
    <dbReference type="NCBI Taxonomy" id="2248773"/>
    <lineage>
        <taxon>Bacteria</taxon>
        <taxon>Bacillati</taxon>
        <taxon>Actinomycetota</taxon>
        <taxon>Actinomycetes</taxon>
        <taxon>Micrococcales</taxon>
        <taxon>Ornithinimicrobiaceae</taxon>
        <taxon>Ornithinimicrobium</taxon>
    </lineage>
</organism>
<name>A0A285VNY6_9MICO</name>
<dbReference type="Pfam" id="PF08278">
    <property type="entry name" value="DnaG_DnaB_bind"/>
    <property type="match status" value="1"/>
</dbReference>
<dbReference type="InterPro" id="IPR034151">
    <property type="entry name" value="TOPRIM_DnaG_bac"/>
</dbReference>
<dbReference type="SUPFAM" id="SSF56731">
    <property type="entry name" value="DNA primase core"/>
    <property type="match status" value="1"/>
</dbReference>
<keyword evidence="4 12" id="KW-0548">Nucleotidyltransferase</keyword>
<feature type="region of interest" description="Disordered" evidence="15">
    <location>
        <begin position="452"/>
        <end position="486"/>
    </location>
</feature>
<dbReference type="FunFam" id="3.90.580.10:FF:000001">
    <property type="entry name" value="DNA primase"/>
    <property type="match status" value="1"/>
</dbReference>
<comment type="similarity">
    <text evidence="12 13">Belongs to the DnaG primase family.</text>
</comment>
<dbReference type="InterPro" id="IPR013264">
    <property type="entry name" value="DNAG_N"/>
</dbReference>
<evidence type="ECO:0000313" key="18">
    <source>
        <dbReference type="Proteomes" id="UP000219688"/>
    </source>
</evidence>
<dbReference type="Gene3D" id="3.40.1360.10">
    <property type="match status" value="1"/>
</dbReference>
<dbReference type="InterPro" id="IPR030846">
    <property type="entry name" value="DnaG_bac"/>
</dbReference>
<feature type="zinc finger region" description="CHC2-type" evidence="12 14">
    <location>
        <begin position="42"/>
        <end position="66"/>
    </location>
</feature>
<dbReference type="InterPro" id="IPR037068">
    <property type="entry name" value="DNA_primase_core_N_sf"/>
</dbReference>
<dbReference type="GO" id="GO:0003899">
    <property type="term" value="F:DNA-directed RNA polymerase activity"/>
    <property type="evidence" value="ECO:0007669"/>
    <property type="project" value="UniProtKB-UniRule"/>
</dbReference>
<keyword evidence="18" id="KW-1185">Reference proteome</keyword>
<feature type="compositionally biased region" description="Basic and acidic residues" evidence="15">
    <location>
        <begin position="473"/>
        <end position="486"/>
    </location>
</feature>
<dbReference type="CDD" id="cd03364">
    <property type="entry name" value="TOPRIM_DnaG_primases"/>
    <property type="match status" value="1"/>
</dbReference>
<dbReference type="HAMAP" id="MF_00974">
    <property type="entry name" value="DNA_primase_DnaG"/>
    <property type="match status" value="1"/>
</dbReference>
<dbReference type="Pfam" id="PF13662">
    <property type="entry name" value="Toprim_4"/>
    <property type="match status" value="1"/>
</dbReference>
<dbReference type="Pfam" id="PF10410">
    <property type="entry name" value="DnaB_bind"/>
    <property type="match status" value="1"/>
</dbReference>
<dbReference type="SUPFAM" id="SSF57783">
    <property type="entry name" value="Zinc beta-ribbon"/>
    <property type="match status" value="1"/>
</dbReference>
<keyword evidence="2 12" id="KW-0639">Primosome</keyword>
<keyword evidence="5 12" id="KW-0235">DNA replication</keyword>
<dbReference type="PANTHER" id="PTHR30313:SF2">
    <property type="entry name" value="DNA PRIMASE"/>
    <property type="match status" value="1"/>
</dbReference>
<keyword evidence="9" id="KW-0460">Magnesium</keyword>
<sequence>MAGRIRAEDVQSVKERASLEEVVRAAGVNLRGGGVGTLKGLCPFHDEKTPSFQVRPTVGYFHCFGCGEGGDVIDFVTRTDHLTFTEAVERLADQLGMTLRYEESGPGARDQGSQVPAGQRTRLMEAHRVAEELYHQALLESAEGRAARVFLHEKGFDGEHARQFMVGYSPQGGQVLTDHLRGKGFTDDELVVAGLASRGSRGLYDRFRGRVMWPIRSITGDTVGFGARRLYDDDRVAAKYLNTAETPIYKKTGVLYGLDLAKKAISTERRAVVVEGYTDVMAAHLSGVGTAVATCGTAFGTDHTSILRRMLRDEPGRAPARVIFTFDGDAAGQKAAMKAFEQDQRWAAQSFVAVASEGQDPNDLWLREGGEAVRALVDSAQPMFEFAVQTVLALYNLDQNSQRAAALSEVAPLLAKVQDESLMVELARFASDSIGYLDTNVVLGAIRHARKNPPSQGLRTLPRQQPSGEPDGEERHTELPRPDLRDPVQVAERQLLQVALQYPLAIYPGDMDELDPSHLRAPMHQAVWHALRAVGGVTAANTMSATRWNQAVLTQTPPPVRPLVHELAVAPLPTRLDAASGLPPEVYVDSLVMRVRLATLEHRIAQTLGQARRTPDGTPESRRLGEHLMQLQREHATLKDKVT</sequence>
<evidence type="ECO:0000256" key="11">
    <source>
        <dbReference type="ARBA" id="ARBA00023163"/>
    </source>
</evidence>
<dbReference type="InterPro" id="IPR013173">
    <property type="entry name" value="DNA_primase_DnaG_DnaB-bd_dom"/>
</dbReference>
<evidence type="ECO:0000259" key="16">
    <source>
        <dbReference type="PROSITE" id="PS50880"/>
    </source>
</evidence>
<evidence type="ECO:0000256" key="5">
    <source>
        <dbReference type="ARBA" id="ARBA00022705"/>
    </source>
</evidence>
<evidence type="ECO:0000256" key="13">
    <source>
        <dbReference type="PIRNR" id="PIRNR002811"/>
    </source>
</evidence>
<dbReference type="GO" id="GO:0006269">
    <property type="term" value="P:DNA replication, synthesis of primer"/>
    <property type="evidence" value="ECO:0007669"/>
    <property type="project" value="UniProtKB-UniRule"/>
</dbReference>
<dbReference type="Gene3D" id="3.90.580.10">
    <property type="entry name" value="Zinc finger, CHC2-type domain"/>
    <property type="match status" value="1"/>
</dbReference>
<dbReference type="GO" id="GO:0008270">
    <property type="term" value="F:zinc ion binding"/>
    <property type="evidence" value="ECO:0007669"/>
    <property type="project" value="UniProtKB-UniRule"/>
</dbReference>
<evidence type="ECO:0000313" key="17">
    <source>
        <dbReference type="EMBL" id="SOC54926.1"/>
    </source>
</evidence>
<dbReference type="EMBL" id="OBQK01000004">
    <property type="protein sequence ID" value="SOC54926.1"/>
    <property type="molecule type" value="Genomic_DNA"/>
</dbReference>
<dbReference type="EC" id="2.7.7.101" evidence="12"/>
<feature type="compositionally biased region" description="Polar residues" evidence="15">
    <location>
        <begin position="453"/>
        <end position="467"/>
    </location>
</feature>
<keyword evidence="7 12" id="KW-0863">Zinc-finger</keyword>
<dbReference type="AlphaFoldDB" id="A0A285VNY6"/>